<dbReference type="AlphaFoldDB" id="A0AAD6KZV6"/>
<accession>A0AAD6KZV6</accession>
<proteinExistence type="predicted"/>
<dbReference type="EMBL" id="JAPFFJ010000003">
    <property type="protein sequence ID" value="KAJ6431704.1"/>
    <property type="molecule type" value="Genomic_DNA"/>
</dbReference>
<name>A0AAD6KZV6_9ROSI</name>
<sequence>MGIGDGIDEGALADSMPGIGSSKRGSFCTMIHNMVESFVNISLFRMVLGCDSRYQAAARVGTDRSAAAARCDTDRSFMPVRLLVAGQGDVPQRLWKTWMQNSSNV</sequence>
<dbReference type="Proteomes" id="UP001162972">
    <property type="component" value="Chromosome 10"/>
</dbReference>
<organism evidence="1 2">
    <name type="scientific">Salix udensis</name>
    <dbReference type="NCBI Taxonomy" id="889485"/>
    <lineage>
        <taxon>Eukaryota</taxon>
        <taxon>Viridiplantae</taxon>
        <taxon>Streptophyta</taxon>
        <taxon>Embryophyta</taxon>
        <taxon>Tracheophyta</taxon>
        <taxon>Spermatophyta</taxon>
        <taxon>Magnoliopsida</taxon>
        <taxon>eudicotyledons</taxon>
        <taxon>Gunneridae</taxon>
        <taxon>Pentapetalae</taxon>
        <taxon>rosids</taxon>
        <taxon>fabids</taxon>
        <taxon>Malpighiales</taxon>
        <taxon>Salicaceae</taxon>
        <taxon>Saliceae</taxon>
        <taxon>Salix</taxon>
    </lineage>
</organism>
<protein>
    <submittedName>
        <fullName evidence="1">Uncharacterized protein</fullName>
    </submittedName>
</protein>
<evidence type="ECO:0000313" key="1">
    <source>
        <dbReference type="EMBL" id="KAJ6431704.1"/>
    </source>
</evidence>
<keyword evidence="2" id="KW-1185">Reference proteome</keyword>
<comment type="caution">
    <text evidence="1">The sequence shown here is derived from an EMBL/GenBank/DDBJ whole genome shotgun (WGS) entry which is preliminary data.</text>
</comment>
<reference evidence="1 2" key="1">
    <citation type="journal article" date="2023" name="Int. J. Mol. Sci.">
        <title>De Novo Assembly and Annotation of 11 Diverse Shrub Willow (Salix) Genomes Reveals Novel Gene Organization in Sex-Linked Regions.</title>
        <authorList>
            <person name="Hyden B."/>
            <person name="Feng K."/>
            <person name="Yates T.B."/>
            <person name="Jawdy S."/>
            <person name="Cereghino C."/>
            <person name="Smart L.B."/>
            <person name="Muchero W."/>
        </authorList>
    </citation>
    <scope>NUCLEOTIDE SEQUENCE [LARGE SCALE GENOMIC DNA]</scope>
    <source>
        <tissue evidence="1">Shoot tip</tissue>
    </source>
</reference>
<evidence type="ECO:0000313" key="2">
    <source>
        <dbReference type="Proteomes" id="UP001162972"/>
    </source>
</evidence>
<gene>
    <name evidence="1" type="ORF">OIU84_019060</name>
</gene>